<dbReference type="AlphaFoldDB" id="A0A4Y2II08"/>
<comment type="caution">
    <text evidence="1">The sequence shown here is derived from an EMBL/GenBank/DDBJ whole genome shotgun (WGS) entry which is preliminary data.</text>
</comment>
<sequence>MPNGAPLFNFIKLELQRMNNKFGITTLRKYGRIVRKKAVQNFIVFRKVSSENIVKGGTERTPLRRACMNIAHRREGLIDSNLTFSVGEKFMNNDSEIVRKLEIDEFGDQAFVSHAVKCFPDIQENTTSKHFSVEPVNNFV</sequence>
<accession>A0A4Y2II08</accession>
<dbReference type="Proteomes" id="UP000499080">
    <property type="component" value="Unassembled WGS sequence"/>
</dbReference>
<evidence type="ECO:0000313" key="1">
    <source>
        <dbReference type="EMBL" id="GBM77401.1"/>
    </source>
</evidence>
<gene>
    <name evidence="1" type="ORF">AVEN_213860_1</name>
</gene>
<dbReference type="EMBL" id="BGPR01002687">
    <property type="protein sequence ID" value="GBM77401.1"/>
    <property type="molecule type" value="Genomic_DNA"/>
</dbReference>
<reference evidence="1 2" key="1">
    <citation type="journal article" date="2019" name="Sci. Rep.">
        <title>Orb-weaving spider Araneus ventricosus genome elucidates the spidroin gene catalogue.</title>
        <authorList>
            <person name="Kono N."/>
            <person name="Nakamura H."/>
            <person name="Ohtoshi R."/>
            <person name="Moran D.A.P."/>
            <person name="Shinohara A."/>
            <person name="Yoshida Y."/>
            <person name="Fujiwara M."/>
            <person name="Mori M."/>
            <person name="Tomita M."/>
            <person name="Arakawa K."/>
        </authorList>
    </citation>
    <scope>NUCLEOTIDE SEQUENCE [LARGE SCALE GENOMIC DNA]</scope>
</reference>
<keyword evidence="2" id="KW-1185">Reference proteome</keyword>
<organism evidence="1 2">
    <name type="scientific">Araneus ventricosus</name>
    <name type="common">Orbweaver spider</name>
    <name type="synonym">Epeira ventricosa</name>
    <dbReference type="NCBI Taxonomy" id="182803"/>
    <lineage>
        <taxon>Eukaryota</taxon>
        <taxon>Metazoa</taxon>
        <taxon>Ecdysozoa</taxon>
        <taxon>Arthropoda</taxon>
        <taxon>Chelicerata</taxon>
        <taxon>Arachnida</taxon>
        <taxon>Araneae</taxon>
        <taxon>Araneomorphae</taxon>
        <taxon>Entelegynae</taxon>
        <taxon>Araneoidea</taxon>
        <taxon>Araneidae</taxon>
        <taxon>Araneus</taxon>
    </lineage>
</organism>
<name>A0A4Y2II08_ARAVE</name>
<protein>
    <submittedName>
        <fullName evidence="1">Uncharacterized protein</fullName>
    </submittedName>
</protein>
<evidence type="ECO:0000313" key="2">
    <source>
        <dbReference type="Proteomes" id="UP000499080"/>
    </source>
</evidence>
<proteinExistence type="predicted"/>